<dbReference type="Gene3D" id="3.20.20.100">
    <property type="entry name" value="NADP-dependent oxidoreductase domain"/>
    <property type="match status" value="1"/>
</dbReference>
<dbReference type="InterPro" id="IPR023210">
    <property type="entry name" value="NADP_OxRdtase_dom"/>
</dbReference>
<dbReference type="PANTHER" id="PTHR43625">
    <property type="entry name" value="AFLATOXIN B1 ALDEHYDE REDUCTASE"/>
    <property type="match status" value="1"/>
</dbReference>
<feature type="domain" description="NADP-dependent oxidoreductase" evidence="2">
    <location>
        <begin position="16"/>
        <end position="313"/>
    </location>
</feature>
<dbReference type="InterPro" id="IPR036812">
    <property type="entry name" value="NAD(P)_OxRdtase_dom_sf"/>
</dbReference>
<dbReference type="PANTHER" id="PTHR43625:SF40">
    <property type="entry name" value="ALDO-KETO REDUCTASE YAKC [NADP(+)]"/>
    <property type="match status" value="1"/>
</dbReference>
<dbReference type="InterPro" id="IPR050791">
    <property type="entry name" value="Aldo-Keto_reductase"/>
</dbReference>
<keyword evidence="4" id="KW-1185">Reference proteome</keyword>
<gene>
    <name evidence="3" type="ORF">SAMN04488094_105202</name>
</gene>
<dbReference type="Pfam" id="PF00248">
    <property type="entry name" value="Aldo_ket_red"/>
    <property type="match status" value="1"/>
</dbReference>
<dbReference type="EMBL" id="FOLG01000005">
    <property type="protein sequence ID" value="SFC50174.1"/>
    <property type="molecule type" value="Genomic_DNA"/>
</dbReference>
<evidence type="ECO:0000313" key="4">
    <source>
        <dbReference type="Proteomes" id="UP000198728"/>
    </source>
</evidence>
<dbReference type="RefSeq" id="WP_093360756.1">
    <property type="nucleotide sequence ID" value="NZ_FOLG01000005.1"/>
</dbReference>
<dbReference type="GO" id="GO:0016491">
    <property type="term" value="F:oxidoreductase activity"/>
    <property type="evidence" value="ECO:0007669"/>
    <property type="project" value="UniProtKB-KW"/>
</dbReference>
<evidence type="ECO:0000313" key="3">
    <source>
        <dbReference type="EMBL" id="SFC50174.1"/>
    </source>
</evidence>
<organism evidence="3 4">
    <name type="scientific">Tropicimonas isoalkanivorans</name>
    <dbReference type="NCBI Taxonomy" id="441112"/>
    <lineage>
        <taxon>Bacteria</taxon>
        <taxon>Pseudomonadati</taxon>
        <taxon>Pseudomonadota</taxon>
        <taxon>Alphaproteobacteria</taxon>
        <taxon>Rhodobacterales</taxon>
        <taxon>Roseobacteraceae</taxon>
        <taxon>Tropicimonas</taxon>
    </lineage>
</organism>
<name>A0A1I1JNQ7_9RHOB</name>
<evidence type="ECO:0000259" key="2">
    <source>
        <dbReference type="Pfam" id="PF00248"/>
    </source>
</evidence>
<dbReference type="SUPFAM" id="SSF51430">
    <property type="entry name" value="NAD(P)-linked oxidoreductase"/>
    <property type="match status" value="1"/>
</dbReference>
<accession>A0A1I1JNQ7</accession>
<proteinExistence type="predicted"/>
<evidence type="ECO:0000256" key="1">
    <source>
        <dbReference type="ARBA" id="ARBA00023002"/>
    </source>
</evidence>
<dbReference type="OrthoDB" id="9803483at2"/>
<sequence length="336" mass="36045">MKTRRIGRDGPDVSALGVGAMSFSDFYGPTDEATSHAILEAAMEHGVSHIDTSNVYGSGTSERVIGSFLAARGSEAREFFHIATKAGIAAGAGGGSGERRIDNSKAYLAAELEASLKRLGVDCVDLFYVHRREAERPIEEVTESLVELVRAGKTRAFGFSEIAPSSLRRAASVHPLAAVQSEYSLSTRAPELGLVQACAELGTTLVAFSPVGRGLLTDRPPTEAAVERVPFLEANPRFQEPNFSANIAATDGFRRLAAEMGHPAAALAIAWLLSRGDHVLPIPGTRSVGHFEELVLGVQIPLSPEDLRRIEEALPVGWAHGDRYNVSQWVGPERYC</sequence>
<dbReference type="AlphaFoldDB" id="A0A1I1JNQ7"/>
<dbReference type="STRING" id="441112.SAMN04488094_105202"/>
<dbReference type="GO" id="GO:0005737">
    <property type="term" value="C:cytoplasm"/>
    <property type="evidence" value="ECO:0007669"/>
    <property type="project" value="TreeGrafter"/>
</dbReference>
<keyword evidence="1" id="KW-0560">Oxidoreductase</keyword>
<reference evidence="3 4" key="1">
    <citation type="submission" date="2016-10" db="EMBL/GenBank/DDBJ databases">
        <authorList>
            <person name="de Groot N.N."/>
        </authorList>
    </citation>
    <scope>NUCLEOTIDE SEQUENCE [LARGE SCALE GENOMIC DNA]</scope>
    <source>
        <strain evidence="3 4">DSM 19548</strain>
    </source>
</reference>
<protein>
    <submittedName>
        <fullName evidence="3">Predicted oxidoreductase</fullName>
    </submittedName>
</protein>
<dbReference type="Proteomes" id="UP000198728">
    <property type="component" value="Unassembled WGS sequence"/>
</dbReference>